<reference evidence="1" key="1">
    <citation type="journal article" date="2014" name="Int. J. Syst. Evol. Microbiol.">
        <title>Complete genome sequence of Corynebacterium casei LMG S-19264T (=DSM 44701T), isolated from a smear-ripened cheese.</title>
        <authorList>
            <consortium name="US DOE Joint Genome Institute (JGI-PGF)"/>
            <person name="Walter F."/>
            <person name="Albersmeier A."/>
            <person name="Kalinowski J."/>
            <person name="Ruckert C."/>
        </authorList>
    </citation>
    <scope>NUCLEOTIDE SEQUENCE</scope>
    <source>
        <strain evidence="1">JCM 4988</strain>
    </source>
</reference>
<organism evidence="1 2">
    <name type="scientific">Streptomyces inusitatus</name>
    <dbReference type="NCBI Taxonomy" id="68221"/>
    <lineage>
        <taxon>Bacteria</taxon>
        <taxon>Bacillati</taxon>
        <taxon>Actinomycetota</taxon>
        <taxon>Actinomycetes</taxon>
        <taxon>Kitasatosporales</taxon>
        <taxon>Streptomycetaceae</taxon>
        <taxon>Streptomyces</taxon>
    </lineage>
</organism>
<dbReference type="RefSeq" id="WP_373305573.1">
    <property type="nucleotide sequence ID" value="NZ_BMWG01000010.1"/>
</dbReference>
<evidence type="ECO:0000313" key="2">
    <source>
        <dbReference type="Proteomes" id="UP000630936"/>
    </source>
</evidence>
<keyword evidence="2" id="KW-1185">Reference proteome</keyword>
<dbReference type="EMBL" id="BMWG01000010">
    <property type="protein sequence ID" value="GGZ37852.1"/>
    <property type="molecule type" value="Genomic_DNA"/>
</dbReference>
<dbReference type="Proteomes" id="UP000630936">
    <property type="component" value="Unassembled WGS sequence"/>
</dbReference>
<protein>
    <submittedName>
        <fullName evidence="1">Uncharacterized protein</fullName>
    </submittedName>
</protein>
<comment type="caution">
    <text evidence="1">The sequence shown here is derived from an EMBL/GenBank/DDBJ whole genome shotgun (WGS) entry which is preliminary data.</text>
</comment>
<dbReference type="InterPro" id="IPR017853">
    <property type="entry name" value="GH"/>
</dbReference>
<proteinExistence type="predicted"/>
<gene>
    <name evidence="1" type="ORF">GCM10010387_34840</name>
</gene>
<reference evidence="1" key="2">
    <citation type="submission" date="2020-09" db="EMBL/GenBank/DDBJ databases">
        <authorList>
            <person name="Sun Q."/>
            <person name="Ohkuma M."/>
        </authorList>
    </citation>
    <scope>NUCLEOTIDE SEQUENCE</scope>
    <source>
        <strain evidence="1">JCM 4988</strain>
    </source>
</reference>
<dbReference type="Gene3D" id="3.20.20.80">
    <property type="entry name" value="Glycosidases"/>
    <property type="match status" value="1"/>
</dbReference>
<evidence type="ECO:0000313" key="1">
    <source>
        <dbReference type="EMBL" id="GGZ37852.1"/>
    </source>
</evidence>
<name>A0A918Q9D8_9ACTN</name>
<dbReference type="AlphaFoldDB" id="A0A918Q9D8"/>
<dbReference type="SUPFAM" id="SSF51445">
    <property type="entry name" value="(Trans)glycosidases"/>
    <property type="match status" value="1"/>
</dbReference>
<sequence length="65" mass="7246">MVETVVRVVAAQAHPLRLSGYTHFALRDADSSRPGVFHRFGLTTDDYTPKPAFAALARLVEEFSR</sequence>
<accession>A0A918Q9D8</accession>